<feature type="region of interest" description="Disordered" evidence="1">
    <location>
        <begin position="272"/>
        <end position="291"/>
    </location>
</feature>
<gene>
    <name evidence="3" type="primary">eboE</name>
    <name evidence="3" type="ORF">GCM10010151_16930</name>
</gene>
<dbReference type="Gene3D" id="3.20.20.150">
    <property type="entry name" value="Divalent-metal-dependent TIM barrel enzymes"/>
    <property type="match status" value="1"/>
</dbReference>
<feature type="domain" description="Xylose isomerase-like TIM barrel" evidence="2">
    <location>
        <begin position="44"/>
        <end position="239"/>
    </location>
</feature>
<name>A0ABN0W748_9ACTN</name>
<proteinExistence type="predicted"/>
<sequence length="398" mass="43056">MRLLDQRGRTVHLAYCTNVHPAEDLDGVLNQLRRFARPVRRHLGVDRLGLGLWLAHRAAATLAADPRAVDRLRTALDRHGLEVVTLNGFPYRGFHTARVKHAVYRPDWSRPERLTYTLDLAAVLARLMPDDAARGSVSTLPFAWRTPWSRRQHTAALANLHRLTEGLSQIAAVSGRPVRVGIEPEPGCVVETTDQAVALLTGVDTRWLGVCLDACHLAVAAEDPQAAAARLAAAGLPVVKLQASAALHADRPGDPATRAALAAFAEDRFLHQTRESADGRTGDGEARRCDGWDDLPDALAGSRPPSARGPWRVHFHLPLHARPRPPLRATSTELLSCLDALFGDRTLTDHVEVETYTWGVLPAAARPDGDAGLAVGIAGELAWVRDALVARGLTVPAG</sequence>
<dbReference type="EMBL" id="BAAABM010000009">
    <property type="protein sequence ID" value="GAA0327587.1"/>
    <property type="molecule type" value="Genomic_DNA"/>
</dbReference>
<dbReference type="PANTHER" id="PTHR12110:SF53">
    <property type="entry name" value="BLR5974 PROTEIN"/>
    <property type="match status" value="1"/>
</dbReference>
<dbReference type="SUPFAM" id="SSF51658">
    <property type="entry name" value="Xylose isomerase-like"/>
    <property type="match status" value="1"/>
</dbReference>
<organism evidence="3 4">
    <name type="scientific">Actinoallomurus spadix</name>
    <dbReference type="NCBI Taxonomy" id="79912"/>
    <lineage>
        <taxon>Bacteria</taxon>
        <taxon>Bacillati</taxon>
        <taxon>Actinomycetota</taxon>
        <taxon>Actinomycetes</taxon>
        <taxon>Streptosporangiales</taxon>
        <taxon>Thermomonosporaceae</taxon>
        <taxon>Actinoallomurus</taxon>
    </lineage>
</organism>
<protein>
    <submittedName>
        <fullName evidence="3">Metabolite traffic protein EboE</fullName>
    </submittedName>
</protein>
<evidence type="ECO:0000256" key="1">
    <source>
        <dbReference type="SAM" id="MobiDB-lite"/>
    </source>
</evidence>
<dbReference type="InterPro" id="IPR050312">
    <property type="entry name" value="IolE/XylAMocC-like"/>
</dbReference>
<accession>A0ABN0W748</accession>
<keyword evidence="4" id="KW-1185">Reference proteome</keyword>
<dbReference type="InterPro" id="IPR036237">
    <property type="entry name" value="Xyl_isomerase-like_sf"/>
</dbReference>
<dbReference type="InterPro" id="IPR013022">
    <property type="entry name" value="Xyl_isomerase-like_TIM-brl"/>
</dbReference>
<evidence type="ECO:0000313" key="3">
    <source>
        <dbReference type="EMBL" id="GAA0327587.1"/>
    </source>
</evidence>
<dbReference type="NCBIfam" id="NF035939">
    <property type="entry name" value="TIM_EboE"/>
    <property type="match status" value="1"/>
</dbReference>
<evidence type="ECO:0000259" key="2">
    <source>
        <dbReference type="Pfam" id="PF01261"/>
    </source>
</evidence>
<evidence type="ECO:0000313" key="4">
    <source>
        <dbReference type="Proteomes" id="UP001501822"/>
    </source>
</evidence>
<dbReference type="PANTHER" id="PTHR12110">
    <property type="entry name" value="HYDROXYPYRUVATE ISOMERASE"/>
    <property type="match status" value="1"/>
</dbReference>
<dbReference type="Proteomes" id="UP001501822">
    <property type="component" value="Unassembled WGS sequence"/>
</dbReference>
<comment type="caution">
    <text evidence="3">The sequence shown here is derived from an EMBL/GenBank/DDBJ whole genome shotgun (WGS) entry which is preliminary data.</text>
</comment>
<reference evidence="3 4" key="1">
    <citation type="journal article" date="2019" name="Int. J. Syst. Evol. Microbiol.">
        <title>The Global Catalogue of Microorganisms (GCM) 10K type strain sequencing project: providing services to taxonomists for standard genome sequencing and annotation.</title>
        <authorList>
            <consortium name="The Broad Institute Genomics Platform"/>
            <consortium name="The Broad Institute Genome Sequencing Center for Infectious Disease"/>
            <person name="Wu L."/>
            <person name="Ma J."/>
        </authorList>
    </citation>
    <scope>NUCLEOTIDE SEQUENCE [LARGE SCALE GENOMIC DNA]</scope>
    <source>
        <strain evidence="3 4">JCM 3146</strain>
    </source>
</reference>
<dbReference type="Pfam" id="PF01261">
    <property type="entry name" value="AP_endonuc_2"/>
    <property type="match status" value="1"/>
</dbReference>
<dbReference type="RefSeq" id="WP_252800815.1">
    <property type="nucleotide sequence ID" value="NZ_BAAABM010000009.1"/>
</dbReference>